<evidence type="ECO:0000256" key="4">
    <source>
        <dbReference type="SAM" id="Phobius"/>
    </source>
</evidence>
<gene>
    <name evidence="6" type="ORF">JAZ04_07880</name>
</gene>
<evidence type="ECO:0000256" key="2">
    <source>
        <dbReference type="ARBA" id="ARBA00012528"/>
    </source>
</evidence>
<dbReference type="Pfam" id="PF00990">
    <property type="entry name" value="GGDEF"/>
    <property type="match status" value="1"/>
</dbReference>
<dbReference type="SMART" id="SM00267">
    <property type="entry name" value="GGDEF"/>
    <property type="match status" value="1"/>
</dbReference>
<dbReference type="SUPFAM" id="SSF55073">
    <property type="entry name" value="Nucleotide cyclase"/>
    <property type="match status" value="1"/>
</dbReference>
<dbReference type="InterPro" id="IPR043128">
    <property type="entry name" value="Rev_trsase/Diguanyl_cyclase"/>
</dbReference>
<comment type="cofactor">
    <cofactor evidence="1">
        <name>Mg(2+)</name>
        <dbReference type="ChEBI" id="CHEBI:18420"/>
    </cofactor>
</comment>
<feature type="transmembrane region" description="Helical" evidence="4">
    <location>
        <begin position="103"/>
        <end position="120"/>
    </location>
</feature>
<evidence type="ECO:0000256" key="3">
    <source>
        <dbReference type="ARBA" id="ARBA00034247"/>
    </source>
</evidence>
<name>A0A9E4MZG1_9GAMM</name>
<feature type="transmembrane region" description="Helical" evidence="4">
    <location>
        <begin position="53"/>
        <end position="72"/>
    </location>
</feature>
<reference evidence="6" key="1">
    <citation type="journal article" date="2021" name="Proc. Natl. Acad. Sci. U.S.A.">
        <title>Global biogeography of chemosynthetic symbionts reveals both localized and globally distributed symbiont groups. .</title>
        <authorList>
            <person name="Osvatic J.T."/>
            <person name="Wilkins L.G.E."/>
            <person name="Leibrecht L."/>
            <person name="Leray M."/>
            <person name="Zauner S."/>
            <person name="Polzin J."/>
            <person name="Camacho Y."/>
            <person name="Gros O."/>
            <person name="van Gils J.A."/>
            <person name="Eisen J.A."/>
            <person name="Petersen J.M."/>
            <person name="Yuen B."/>
        </authorList>
    </citation>
    <scope>NUCLEOTIDE SEQUENCE</scope>
    <source>
        <strain evidence="6">MAGL173</strain>
    </source>
</reference>
<dbReference type="Proteomes" id="UP000886687">
    <property type="component" value="Unassembled WGS sequence"/>
</dbReference>
<dbReference type="GO" id="GO:0052621">
    <property type="term" value="F:diguanylate cyclase activity"/>
    <property type="evidence" value="ECO:0007669"/>
    <property type="project" value="UniProtKB-EC"/>
</dbReference>
<proteinExistence type="predicted"/>
<evidence type="ECO:0000259" key="5">
    <source>
        <dbReference type="PROSITE" id="PS50887"/>
    </source>
</evidence>
<feature type="transmembrane region" description="Helical" evidence="4">
    <location>
        <begin position="79"/>
        <end position="97"/>
    </location>
</feature>
<keyword evidence="4" id="KW-1133">Transmembrane helix</keyword>
<evidence type="ECO:0000256" key="1">
    <source>
        <dbReference type="ARBA" id="ARBA00001946"/>
    </source>
</evidence>
<dbReference type="InterPro" id="IPR029787">
    <property type="entry name" value="Nucleotide_cyclase"/>
</dbReference>
<dbReference type="PANTHER" id="PTHR45138">
    <property type="entry name" value="REGULATORY COMPONENTS OF SENSORY TRANSDUCTION SYSTEM"/>
    <property type="match status" value="1"/>
</dbReference>
<dbReference type="EC" id="2.7.7.65" evidence="2"/>
<dbReference type="PROSITE" id="PS50887">
    <property type="entry name" value="GGDEF"/>
    <property type="match status" value="1"/>
</dbReference>
<dbReference type="Gene3D" id="3.30.70.270">
    <property type="match status" value="1"/>
</dbReference>
<dbReference type="AlphaFoldDB" id="A0A9E4MZG1"/>
<keyword evidence="4" id="KW-0812">Transmembrane</keyword>
<feature type="transmembrane region" description="Helical" evidence="4">
    <location>
        <begin position="158"/>
        <end position="177"/>
    </location>
</feature>
<dbReference type="InterPro" id="IPR000160">
    <property type="entry name" value="GGDEF_dom"/>
</dbReference>
<dbReference type="InterPro" id="IPR050469">
    <property type="entry name" value="Diguanylate_Cyclase"/>
</dbReference>
<feature type="transmembrane region" description="Helical" evidence="4">
    <location>
        <begin position="127"/>
        <end position="146"/>
    </location>
</feature>
<comment type="caution">
    <text evidence="6">The sequence shown here is derived from an EMBL/GenBank/DDBJ whole genome shotgun (WGS) entry which is preliminary data.</text>
</comment>
<organism evidence="6 7">
    <name type="scientific">Candidatus Thiodiazotropha lotti</name>
    <dbReference type="NCBI Taxonomy" id="2792787"/>
    <lineage>
        <taxon>Bacteria</taxon>
        <taxon>Pseudomonadati</taxon>
        <taxon>Pseudomonadota</taxon>
        <taxon>Gammaproteobacteria</taxon>
        <taxon>Chromatiales</taxon>
        <taxon>Sedimenticolaceae</taxon>
        <taxon>Candidatus Thiodiazotropha</taxon>
    </lineage>
</organism>
<feature type="transmembrane region" description="Helical" evidence="4">
    <location>
        <begin position="27"/>
        <end position="47"/>
    </location>
</feature>
<evidence type="ECO:0000313" key="6">
    <source>
        <dbReference type="EMBL" id="MCG7938761.1"/>
    </source>
</evidence>
<dbReference type="CDD" id="cd01949">
    <property type="entry name" value="GGDEF"/>
    <property type="match status" value="1"/>
</dbReference>
<evidence type="ECO:0000313" key="7">
    <source>
        <dbReference type="Proteomes" id="UP000886687"/>
    </source>
</evidence>
<accession>A0A9E4MZG1</accession>
<protein>
    <recommendedName>
        <fullName evidence="2">diguanylate cyclase</fullName>
        <ecNumber evidence="2">2.7.7.65</ecNumber>
    </recommendedName>
</protein>
<feature type="domain" description="GGDEF" evidence="5">
    <location>
        <begin position="226"/>
        <end position="358"/>
    </location>
</feature>
<dbReference type="NCBIfam" id="TIGR00254">
    <property type="entry name" value="GGDEF"/>
    <property type="match status" value="1"/>
</dbReference>
<dbReference type="FunFam" id="3.30.70.270:FF:000001">
    <property type="entry name" value="Diguanylate cyclase domain protein"/>
    <property type="match status" value="1"/>
</dbReference>
<dbReference type="EMBL" id="JAEPDI010000004">
    <property type="protein sequence ID" value="MCG7938761.1"/>
    <property type="molecule type" value="Genomic_DNA"/>
</dbReference>
<comment type="catalytic activity">
    <reaction evidence="3">
        <text>2 GTP = 3',3'-c-di-GMP + 2 diphosphate</text>
        <dbReference type="Rhea" id="RHEA:24898"/>
        <dbReference type="ChEBI" id="CHEBI:33019"/>
        <dbReference type="ChEBI" id="CHEBI:37565"/>
        <dbReference type="ChEBI" id="CHEBI:58805"/>
        <dbReference type="EC" id="2.7.7.65"/>
    </reaction>
</comment>
<sequence length="371" mass="41780">MRSLFSQPRQALNDFNSIEAERRRIQYHLIFLIGAFFLAAFALASYINLRYETAYFLSGSLLAAIVINLFVLKTENHKIAAWLYSTVMLVQVVYLIISGGVEATGPLWTYPIVVIIISLLGHLHGYFLSLFVIALLSVLLGFGDSYGLVPHYSDTFKIRFIATLFALSWLVWSLEFSRAKAAALLNKLNQQILDISRTDQLTGLLNRRGLEENFNSEVNRSQRINQSFSLALVDIDDFKATNDRYGHLLGDEILKQIANLVQSQIRNIDTLARWGGEEFAILLDKSSLTDAAYIADKVRKAIQDLNREQSLISERITISIGVAEYQPGQTMLELFDAADNALYLAKRCGKNCVRTTEDVAREKGRPDLSLV</sequence>
<dbReference type="PANTHER" id="PTHR45138:SF9">
    <property type="entry name" value="DIGUANYLATE CYCLASE DGCM-RELATED"/>
    <property type="match status" value="1"/>
</dbReference>
<keyword evidence="4" id="KW-0472">Membrane</keyword>